<organism evidence="1 2">
    <name type="scientific">Lobosporangium transversale</name>
    <dbReference type="NCBI Taxonomy" id="64571"/>
    <lineage>
        <taxon>Eukaryota</taxon>
        <taxon>Fungi</taxon>
        <taxon>Fungi incertae sedis</taxon>
        <taxon>Mucoromycota</taxon>
        <taxon>Mortierellomycotina</taxon>
        <taxon>Mortierellomycetes</taxon>
        <taxon>Mortierellales</taxon>
        <taxon>Mortierellaceae</taxon>
        <taxon>Lobosporangium</taxon>
    </lineage>
</organism>
<dbReference type="InParanoid" id="A0A1Y2GQG3"/>
<sequence>MEIVDDSVVVELSSVELGEDLVKPQHIQDWDDIKNDPGTEGELGDETEEEDWIMRVCSNNDFWQKLQPQMQEAAKAVKTTKAYAGTSRSAIFRKNQRLKTAAMGTPSLTSIGFIGISKEPAESSTNNHNQQQTISLFPKALSSVDIITIRKYARKCFRYMDAYRKNMSGQVAEQQVKKYRSHRRIPANWGFKITVH</sequence>
<comment type="caution">
    <text evidence="1">The sequence shown here is derived from an EMBL/GenBank/DDBJ whole genome shotgun (WGS) entry which is preliminary data.</text>
</comment>
<dbReference type="EMBL" id="MCFF01000014">
    <property type="protein sequence ID" value="ORZ19138.1"/>
    <property type="molecule type" value="Genomic_DNA"/>
</dbReference>
<dbReference type="GeneID" id="33570558"/>
<dbReference type="Proteomes" id="UP000193648">
    <property type="component" value="Unassembled WGS sequence"/>
</dbReference>
<dbReference type="OrthoDB" id="10044727at2759"/>
<reference evidence="1 2" key="1">
    <citation type="submission" date="2016-07" db="EMBL/GenBank/DDBJ databases">
        <title>Pervasive Adenine N6-methylation of Active Genes in Fungi.</title>
        <authorList>
            <consortium name="DOE Joint Genome Institute"/>
            <person name="Mondo S.J."/>
            <person name="Dannebaum R.O."/>
            <person name="Kuo R.C."/>
            <person name="Labutti K."/>
            <person name="Haridas S."/>
            <person name="Kuo A."/>
            <person name="Salamov A."/>
            <person name="Ahrendt S.R."/>
            <person name="Lipzen A."/>
            <person name="Sullivan W."/>
            <person name="Andreopoulos W.B."/>
            <person name="Clum A."/>
            <person name="Lindquist E."/>
            <person name="Daum C."/>
            <person name="Ramamoorthy G.K."/>
            <person name="Gryganskyi A."/>
            <person name="Culley D."/>
            <person name="Magnuson J.K."/>
            <person name="James T.Y."/>
            <person name="O'Malley M.A."/>
            <person name="Stajich J.E."/>
            <person name="Spatafora J.W."/>
            <person name="Visel A."/>
            <person name="Grigoriev I.V."/>
        </authorList>
    </citation>
    <scope>NUCLEOTIDE SEQUENCE [LARGE SCALE GENOMIC DNA]</scope>
    <source>
        <strain evidence="1 2">NRRL 3116</strain>
    </source>
</reference>
<gene>
    <name evidence="1" type="ORF">BCR41DRAFT_395274</name>
</gene>
<dbReference type="AlphaFoldDB" id="A0A1Y2GQG3"/>
<keyword evidence="2" id="KW-1185">Reference proteome</keyword>
<evidence type="ECO:0000313" key="2">
    <source>
        <dbReference type="Proteomes" id="UP000193648"/>
    </source>
</evidence>
<evidence type="ECO:0000313" key="1">
    <source>
        <dbReference type="EMBL" id="ORZ19138.1"/>
    </source>
</evidence>
<dbReference type="RefSeq" id="XP_021882306.1">
    <property type="nucleotide sequence ID" value="XM_022028715.1"/>
</dbReference>
<accession>A0A1Y2GQG3</accession>
<protein>
    <submittedName>
        <fullName evidence="1">Uncharacterized protein</fullName>
    </submittedName>
</protein>
<proteinExistence type="predicted"/>
<name>A0A1Y2GQG3_9FUNG</name>